<evidence type="ECO:0000259" key="1">
    <source>
        <dbReference type="Pfam" id="PF14582"/>
    </source>
</evidence>
<feature type="domain" description="Metallophosphoesterase TT1561-like" evidence="1">
    <location>
        <begin position="191"/>
        <end position="280"/>
    </location>
</feature>
<protein>
    <submittedName>
        <fullName evidence="2">Phosphoesterase</fullName>
    </submittedName>
</protein>
<sequence length="310" mass="34781">MPFKFKLGFFTDIHGSDYSFKRSLNIAKSRKVDYLIVSGGLMAKDILLVEEIGGNYILNGKKVNLKNLNEEALRSGKYLIVDKKEVIEDIRSDKHKLEKLIIEKATEQMSRWIKMSEEIYRLDKIFWCPAHGDHPQLDSILKELGGKVINESVINLEDIQIVSVGFASPITGNSPREIPDSELYIKGKSLLKDSEKEKLIMNFHMPPLNTKLDITKAGLKKIHIGSKAVSDLINEFQPLLSLHGHAHESTAMDKIGNTIAINPGSLYQLGDPSVVTFEVHKELKGFGTVNVGIYIIKNIEFLSTNPLDVI</sequence>
<accession>A0AAX4L114</accession>
<gene>
    <name evidence="2" type="ORF">V6M85_01730</name>
</gene>
<evidence type="ECO:0000313" key="2">
    <source>
        <dbReference type="EMBL" id="WWQ60824.1"/>
    </source>
</evidence>
<keyword evidence="3" id="KW-1185">Reference proteome</keyword>
<dbReference type="CDD" id="cd00838">
    <property type="entry name" value="MPP_superfamily"/>
    <property type="match status" value="1"/>
</dbReference>
<dbReference type="SUPFAM" id="SSF56300">
    <property type="entry name" value="Metallo-dependent phosphatases"/>
    <property type="match status" value="1"/>
</dbReference>
<dbReference type="InterPro" id="IPR029461">
    <property type="entry name" value="TT1561-like"/>
</dbReference>
<reference evidence="2 3" key="1">
    <citation type="submission" date="2024-02" db="EMBL/GenBank/DDBJ databases">
        <title>STSV induces naive adaptation in Sulfolobus.</title>
        <authorList>
            <person name="Xiang X."/>
            <person name="Song M."/>
        </authorList>
    </citation>
    <scope>NUCLEOTIDE SEQUENCE [LARGE SCALE GENOMIC DNA]</scope>
    <source>
        <strain evidence="2 3">RT2</strain>
    </source>
</reference>
<evidence type="ECO:0000313" key="3">
    <source>
        <dbReference type="Proteomes" id="UP001432202"/>
    </source>
</evidence>
<dbReference type="PANTHER" id="PTHR37523">
    <property type="entry name" value="METALLOPHOSPHOESTERASE"/>
    <property type="match status" value="1"/>
</dbReference>
<dbReference type="RefSeq" id="WP_338602204.1">
    <property type="nucleotide sequence ID" value="NZ_CP146016.1"/>
</dbReference>
<dbReference type="Pfam" id="PF14582">
    <property type="entry name" value="Metallophos_3"/>
    <property type="match status" value="1"/>
</dbReference>
<dbReference type="PANTHER" id="PTHR37523:SF1">
    <property type="entry name" value="CALCINEURIN-LIKE PHOSPHOESTERASE DOMAIN-CONTAINING PROTEIN"/>
    <property type="match status" value="1"/>
</dbReference>
<dbReference type="GeneID" id="89335449"/>
<name>A0AAX4L114_9CREN</name>
<dbReference type="AlphaFoldDB" id="A0AAX4L114"/>
<dbReference type="InterPro" id="IPR029052">
    <property type="entry name" value="Metallo-depent_PP-like"/>
</dbReference>
<organism evidence="2 3">
    <name type="scientific">Sulfolobus tengchongensis</name>
    <dbReference type="NCBI Taxonomy" id="207809"/>
    <lineage>
        <taxon>Archaea</taxon>
        <taxon>Thermoproteota</taxon>
        <taxon>Thermoprotei</taxon>
        <taxon>Sulfolobales</taxon>
        <taxon>Sulfolobaceae</taxon>
        <taxon>Sulfolobus</taxon>
    </lineage>
</organism>
<dbReference type="EMBL" id="CP146016">
    <property type="protein sequence ID" value="WWQ60824.1"/>
    <property type="molecule type" value="Genomic_DNA"/>
</dbReference>
<dbReference type="Proteomes" id="UP001432202">
    <property type="component" value="Chromosome"/>
</dbReference>
<proteinExistence type="predicted"/>
<dbReference type="Gene3D" id="3.60.21.10">
    <property type="match status" value="1"/>
</dbReference>